<feature type="domain" description="Glutaredoxin" evidence="5">
    <location>
        <begin position="68"/>
        <end position="132"/>
    </location>
</feature>
<keyword evidence="4" id="KW-0676">Redox-active center</keyword>
<organism evidence="6 7">
    <name type="scientific">Ceratobasidium theobromae</name>
    <dbReference type="NCBI Taxonomy" id="1582974"/>
    <lineage>
        <taxon>Eukaryota</taxon>
        <taxon>Fungi</taxon>
        <taxon>Dikarya</taxon>
        <taxon>Basidiomycota</taxon>
        <taxon>Agaricomycotina</taxon>
        <taxon>Agaricomycetes</taxon>
        <taxon>Cantharellales</taxon>
        <taxon>Ceratobasidiaceae</taxon>
        <taxon>Ceratobasidium</taxon>
    </lineage>
</organism>
<dbReference type="OrthoDB" id="418495at2759"/>
<dbReference type="PROSITE" id="PS51354">
    <property type="entry name" value="GLUTAREDOXIN_2"/>
    <property type="match status" value="1"/>
</dbReference>
<dbReference type="CDD" id="cd03419">
    <property type="entry name" value="GRX_GRXh_1_2_like"/>
    <property type="match status" value="1"/>
</dbReference>
<evidence type="ECO:0000313" key="6">
    <source>
        <dbReference type="EMBL" id="KAB5590902.1"/>
    </source>
</evidence>
<dbReference type="GO" id="GO:0034599">
    <property type="term" value="P:cellular response to oxidative stress"/>
    <property type="evidence" value="ECO:0007669"/>
    <property type="project" value="TreeGrafter"/>
</dbReference>
<dbReference type="InterPro" id="IPR036249">
    <property type="entry name" value="Thioredoxin-like_sf"/>
</dbReference>
<gene>
    <name evidence="6" type="ORF">CTheo_5654</name>
</gene>
<reference evidence="6 7" key="1">
    <citation type="journal article" date="2019" name="Fungal Biol. Biotechnol.">
        <title>Draft genome sequence of fastidious pathogen Ceratobasidium theobromae, which causes vascular-streak dieback in Theobroma cacao.</title>
        <authorList>
            <person name="Ali S.S."/>
            <person name="Asman A."/>
            <person name="Shao J."/>
            <person name="Firmansyah A.P."/>
            <person name="Susilo A.W."/>
            <person name="Rosmana A."/>
            <person name="McMahon P."/>
            <person name="Junaid M."/>
            <person name="Guest D."/>
            <person name="Kheng T.Y."/>
            <person name="Meinhardt L.W."/>
            <person name="Bailey B.A."/>
        </authorList>
    </citation>
    <scope>NUCLEOTIDE SEQUENCE [LARGE SCALE GENOMIC DNA]</scope>
    <source>
        <strain evidence="6 7">CT2</strain>
    </source>
</reference>
<sequence length="155" mass="17494">MLLRSFITCSARIRPTTFPQRVPPPQNLTFKFFALTSFATSSSGPTEYQKLQMAVTDKVESAIANNKVVIFSKSWCPYCSRAKTTLKSRVSENDIAIFELDEMEDGTEIQNYLHGKTNQRTVPNIFIRQIHIGGNDALQSKLEDRNDPIHGLLAQ</sequence>
<dbReference type="NCBIfam" id="TIGR02180">
    <property type="entry name" value="GRX_euk"/>
    <property type="match status" value="1"/>
</dbReference>
<dbReference type="PANTHER" id="PTHR45694">
    <property type="entry name" value="GLUTAREDOXIN 2"/>
    <property type="match status" value="1"/>
</dbReference>
<protein>
    <recommendedName>
        <fullName evidence="5">Glutaredoxin domain-containing protein</fullName>
    </recommendedName>
</protein>
<proteinExistence type="predicted"/>
<dbReference type="PRINTS" id="PR00160">
    <property type="entry name" value="GLUTAREDOXIN"/>
</dbReference>
<keyword evidence="7" id="KW-1185">Reference proteome</keyword>
<evidence type="ECO:0000256" key="3">
    <source>
        <dbReference type="ARBA" id="ARBA00023157"/>
    </source>
</evidence>
<dbReference type="Gene3D" id="3.40.30.10">
    <property type="entry name" value="Glutaredoxin"/>
    <property type="match status" value="1"/>
</dbReference>
<evidence type="ECO:0000259" key="5">
    <source>
        <dbReference type="Pfam" id="PF00462"/>
    </source>
</evidence>
<dbReference type="InterPro" id="IPR002109">
    <property type="entry name" value="Glutaredoxin"/>
</dbReference>
<name>A0A5N5QGL6_9AGAM</name>
<dbReference type="Pfam" id="PF00462">
    <property type="entry name" value="Glutaredoxin"/>
    <property type="match status" value="1"/>
</dbReference>
<dbReference type="GO" id="GO:0005737">
    <property type="term" value="C:cytoplasm"/>
    <property type="evidence" value="ECO:0007669"/>
    <property type="project" value="TreeGrafter"/>
</dbReference>
<dbReference type="InterPro" id="IPR011767">
    <property type="entry name" value="GLR_AS"/>
</dbReference>
<evidence type="ECO:0000256" key="2">
    <source>
        <dbReference type="ARBA" id="ARBA00022982"/>
    </source>
</evidence>
<accession>A0A5N5QGL6</accession>
<dbReference type="GO" id="GO:0005634">
    <property type="term" value="C:nucleus"/>
    <property type="evidence" value="ECO:0007669"/>
    <property type="project" value="TreeGrafter"/>
</dbReference>
<keyword evidence="1" id="KW-0813">Transport</keyword>
<dbReference type="PANTHER" id="PTHR45694:SF18">
    <property type="entry name" value="GLUTAREDOXIN-1-RELATED"/>
    <property type="match status" value="1"/>
</dbReference>
<evidence type="ECO:0000256" key="1">
    <source>
        <dbReference type="ARBA" id="ARBA00022448"/>
    </source>
</evidence>
<dbReference type="AlphaFoldDB" id="A0A5N5QGL6"/>
<evidence type="ECO:0000313" key="7">
    <source>
        <dbReference type="Proteomes" id="UP000383932"/>
    </source>
</evidence>
<dbReference type="EMBL" id="SSOP01000137">
    <property type="protein sequence ID" value="KAB5590902.1"/>
    <property type="molecule type" value="Genomic_DNA"/>
</dbReference>
<dbReference type="InterPro" id="IPR011899">
    <property type="entry name" value="Glutaredoxin_euk/vir"/>
</dbReference>
<dbReference type="FunFam" id="3.40.30.10:FF:000276">
    <property type="entry name" value="Glutaredoxin 3"/>
    <property type="match status" value="1"/>
</dbReference>
<dbReference type="Proteomes" id="UP000383932">
    <property type="component" value="Unassembled WGS sequence"/>
</dbReference>
<evidence type="ECO:0000256" key="4">
    <source>
        <dbReference type="ARBA" id="ARBA00023284"/>
    </source>
</evidence>
<keyword evidence="2" id="KW-0249">Electron transport</keyword>
<comment type="caution">
    <text evidence="6">The sequence shown here is derived from an EMBL/GenBank/DDBJ whole genome shotgun (WGS) entry which is preliminary data.</text>
</comment>
<dbReference type="SUPFAM" id="SSF52833">
    <property type="entry name" value="Thioredoxin-like"/>
    <property type="match status" value="1"/>
</dbReference>
<dbReference type="InterPro" id="IPR014025">
    <property type="entry name" value="Glutaredoxin_subgr"/>
</dbReference>
<keyword evidence="3" id="KW-1015">Disulfide bond</keyword>
<dbReference type="PROSITE" id="PS00195">
    <property type="entry name" value="GLUTAREDOXIN_1"/>
    <property type="match status" value="1"/>
</dbReference>
<dbReference type="GO" id="GO:0015038">
    <property type="term" value="F:glutathione disulfide oxidoreductase activity"/>
    <property type="evidence" value="ECO:0007669"/>
    <property type="project" value="TreeGrafter"/>
</dbReference>